<comment type="similarity">
    <text evidence="1">Belongs to the universal ribosomal protein uS2 family.</text>
</comment>
<dbReference type="AlphaFoldDB" id="L9LC82"/>
<keyword evidence="2 5" id="KW-0689">Ribosomal protein</keyword>
<organism evidence="5 6">
    <name type="scientific">Tupaia chinensis</name>
    <name type="common">Chinese tree shrew</name>
    <name type="synonym">Tupaia belangeri chinensis</name>
    <dbReference type="NCBI Taxonomy" id="246437"/>
    <lineage>
        <taxon>Eukaryota</taxon>
        <taxon>Metazoa</taxon>
        <taxon>Chordata</taxon>
        <taxon>Craniata</taxon>
        <taxon>Vertebrata</taxon>
        <taxon>Euteleostomi</taxon>
        <taxon>Mammalia</taxon>
        <taxon>Eutheria</taxon>
        <taxon>Euarchontoglires</taxon>
        <taxon>Scandentia</taxon>
        <taxon>Tupaiidae</taxon>
        <taxon>Tupaia</taxon>
    </lineage>
</organism>
<evidence type="ECO:0000256" key="4">
    <source>
        <dbReference type="ARBA" id="ARBA00035401"/>
    </source>
</evidence>
<proteinExistence type="inferred from homology"/>
<evidence type="ECO:0000313" key="6">
    <source>
        <dbReference type="Proteomes" id="UP000011518"/>
    </source>
</evidence>
<dbReference type="EMBL" id="KB320426">
    <property type="protein sequence ID" value="ELW72309.1"/>
    <property type="molecule type" value="Genomic_DNA"/>
</dbReference>
<dbReference type="InParanoid" id="L9LC82"/>
<dbReference type="InterPro" id="IPR001865">
    <property type="entry name" value="Ribosomal_uS2"/>
</dbReference>
<dbReference type="GO" id="GO:0015935">
    <property type="term" value="C:small ribosomal subunit"/>
    <property type="evidence" value="ECO:0007669"/>
    <property type="project" value="InterPro"/>
</dbReference>
<evidence type="ECO:0000256" key="1">
    <source>
        <dbReference type="ARBA" id="ARBA00006242"/>
    </source>
</evidence>
<reference evidence="6" key="2">
    <citation type="journal article" date="2013" name="Nat. Commun.">
        <title>Genome of the Chinese tree shrew.</title>
        <authorList>
            <person name="Fan Y."/>
            <person name="Huang Z.Y."/>
            <person name="Cao C.C."/>
            <person name="Chen C.S."/>
            <person name="Chen Y.X."/>
            <person name="Fan D.D."/>
            <person name="He J."/>
            <person name="Hou H.L."/>
            <person name="Hu L."/>
            <person name="Hu X.T."/>
            <person name="Jiang X.T."/>
            <person name="Lai R."/>
            <person name="Lang Y.S."/>
            <person name="Liang B."/>
            <person name="Liao S.G."/>
            <person name="Mu D."/>
            <person name="Ma Y.Y."/>
            <person name="Niu Y.Y."/>
            <person name="Sun X.Q."/>
            <person name="Xia J.Q."/>
            <person name="Xiao J."/>
            <person name="Xiong Z.Q."/>
            <person name="Xu L."/>
            <person name="Yang L."/>
            <person name="Zhang Y."/>
            <person name="Zhao W."/>
            <person name="Zhao X.D."/>
            <person name="Zheng Y.T."/>
            <person name="Zhou J.M."/>
            <person name="Zhu Y.B."/>
            <person name="Zhang G.J."/>
            <person name="Wang J."/>
            <person name="Yao Y.G."/>
        </authorList>
    </citation>
    <scope>NUCLEOTIDE SEQUENCE [LARGE SCALE GENOMIC DNA]</scope>
</reference>
<dbReference type="Pfam" id="PF00318">
    <property type="entry name" value="Ribosomal_S2"/>
    <property type="match status" value="1"/>
</dbReference>
<dbReference type="GO" id="GO:0003735">
    <property type="term" value="F:structural constituent of ribosome"/>
    <property type="evidence" value="ECO:0007669"/>
    <property type="project" value="InterPro"/>
</dbReference>
<accession>L9LC82</accession>
<gene>
    <name evidence="5" type="ORF">TREES_T100015534</name>
</gene>
<evidence type="ECO:0000313" key="5">
    <source>
        <dbReference type="EMBL" id="ELW72309.1"/>
    </source>
</evidence>
<dbReference type="SUPFAM" id="SSF52313">
    <property type="entry name" value="Ribosomal protein S2"/>
    <property type="match status" value="1"/>
</dbReference>
<dbReference type="InterPro" id="IPR018130">
    <property type="entry name" value="Ribosomal_uS2_CS"/>
</dbReference>
<reference evidence="6" key="1">
    <citation type="submission" date="2012-07" db="EMBL/GenBank/DDBJ databases">
        <title>Genome of the Chinese tree shrew, a rising model animal genetically related to primates.</title>
        <authorList>
            <person name="Zhang G."/>
            <person name="Fan Y."/>
            <person name="Yao Y."/>
            <person name="Huang Z."/>
        </authorList>
    </citation>
    <scope>NUCLEOTIDE SEQUENCE [LARGE SCALE GENOMIC DNA]</scope>
</reference>
<keyword evidence="6" id="KW-1185">Reference proteome</keyword>
<evidence type="ECO:0000256" key="3">
    <source>
        <dbReference type="ARBA" id="ARBA00023274"/>
    </source>
</evidence>
<dbReference type="Gene3D" id="3.40.50.10490">
    <property type="entry name" value="Glucose-6-phosphate isomerase like protein, domain 1"/>
    <property type="match status" value="1"/>
</dbReference>
<evidence type="ECO:0000256" key="2">
    <source>
        <dbReference type="ARBA" id="ARBA00022980"/>
    </source>
</evidence>
<protein>
    <recommendedName>
        <fullName evidence="4">40S ribosomal protein SA</fullName>
    </recommendedName>
</protein>
<dbReference type="STRING" id="246437.L9LC82"/>
<dbReference type="PANTHER" id="PTHR11489">
    <property type="entry name" value="40S RIBOSOMAL PROTEIN SA"/>
    <property type="match status" value="1"/>
</dbReference>
<dbReference type="InterPro" id="IPR005707">
    <property type="entry name" value="Ribosomal_uS2_euk/arc"/>
</dbReference>
<dbReference type="PROSITE" id="PS00963">
    <property type="entry name" value="RIBOSOMAL_S2_2"/>
    <property type="match status" value="1"/>
</dbReference>
<dbReference type="GO" id="GO:0006412">
    <property type="term" value="P:translation"/>
    <property type="evidence" value="ECO:0007669"/>
    <property type="project" value="InterPro"/>
</dbReference>
<dbReference type="InterPro" id="IPR023591">
    <property type="entry name" value="Ribosomal_uS2_flav_dom_sf"/>
</dbReference>
<keyword evidence="3" id="KW-0687">Ribonucleoprotein</keyword>
<sequence length="149" mass="16340">MPLLLLKNPADVSVISFRNTGQRAVLKSTATGTIPVAGHFIPGTFTNQIQEAFLEPHLLVVTDPSADHQPLTEASYVNLPSIALCNTDSPLHCMHIAIPCTNKGAHSVGLMYWMLAREVLHMHGTISHERCERSCLLSTSTEILKNEKE</sequence>
<name>L9LC82_TUPCH</name>
<dbReference type="Proteomes" id="UP000011518">
    <property type="component" value="Unassembled WGS sequence"/>
</dbReference>